<dbReference type="EMBL" id="BAAAOP010000004">
    <property type="protein sequence ID" value="GAA2186686.1"/>
    <property type="molecule type" value="Genomic_DNA"/>
</dbReference>
<evidence type="ECO:0000313" key="1">
    <source>
        <dbReference type="EMBL" id="GAA2186686.1"/>
    </source>
</evidence>
<keyword evidence="2" id="KW-1185">Reference proteome</keyword>
<evidence type="ECO:0000313" key="2">
    <source>
        <dbReference type="Proteomes" id="UP001501084"/>
    </source>
</evidence>
<dbReference type="SUPFAM" id="SSF47240">
    <property type="entry name" value="Ferritin-like"/>
    <property type="match status" value="1"/>
</dbReference>
<dbReference type="Proteomes" id="UP001501084">
    <property type="component" value="Unassembled WGS sequence"/>
</dbReference>
<organism evidence="1 2">
    <name type="scientific">Leucobacter alluvii</name>
    <dbReference type="NCBI Taxonomy" id="340321"/>
    <lineage>
        <taxon>Bacteria</taxon>
        <taxon>Bacillati</taxon>
        <taxon>Actinomycetota</taxon>
        <taxon>Actinomycetes</taxon>
        <taxon>Micrococcales</taxon>
        <taxon>Microbacteriaceae</taxon>
        <taxon>Leucobacter</taxon>
    </lineage>
</organism>
<reference evidence="2" key="1">
    <citation type="journal article" date="2019" name="Int. J. Syst. Evol. Microbiol.">
        <title>The Global Catalogue of Microorganisms (GCM) 10K type strain sequencing project: providing services to taxonomists for standard genome sequencing and annotation.</title>
        <authorList>
            <consortium name="The Broad Institute Genomics Platform"/>
            <consortium name="The Broad Institute Genome Sequencing Center for Infectious Disease"/>
            <person name="Wu L."/>
            <person name="Ma J."/>
        </authorList>
    </citation>
    <scope>NUCLEOTIDE SEQUENCE [LARGE SCALE GENOMIC DNA]</scope>
    <source>
        <strain evidence="2">JCM 14919</strain>
    </source>
</reference>
<comment type="caution">
    <text evidence="1">The sequence shown here is derived from an EMBL/GenBank/DDBJ whole genome shotgun (WGS) entry which is preliminary data.</text>
</comment>
<gene>
    <name evidence="1" type="primary">paaA</name>
    <name evidence="1" type="ORF">GCM10009786_08420</name>
</gene>
<dbReference type="InterPro" id="IPR012347">
    <property type="entry name" value="Ferritin-like"/>
</dbReference>
<name>A0ABP5MZE0_9MICO</name>
<dbReference type="InterPro" id="IPR011881">
    <property type="entry name" value="PaaA"/>
</dbReference>
<protein>
    <submittedName>
        <fullName evidence="1">1,2-phenylacetyl-CoA epoxidase subunit A</fullName>
    </submittedName>
</protein>
<dbReference type="NCBIfam" id="TIGR02156">
    <property type="entry name" value="PA_CoA_Oxy1"/>
    <property type="match status" value="1"/>
</dbReference>
<sequence>MATTTEELTETAEQERFDALIADEQRIEPRDWMPEKYRRTLIRQISQHAHSEIIGMQPEANWITRAPSLKRKSILIAKVQDEAGHGLYLYSAAQTLGITREEMTDALIQGRARYSSIFNYHTPTWADMGAIGWLVDGAAICNQVPLCRASYGPYGRAMVRICKEESFHQRQGFEILYELSHGTPEQKQMAQDAVDRWYWPSLMMFGPSDDASPNSAQSMAWKIKRFSNDELRQRFVGMCVPQFGALGLECPDPELRYDEESGQWIMGEIDWAEFEEVLAGRGPANAERLRHRRDAHDEGAWVREAAAAYAQKMQDRRRFAA</sequence>
<dbReference type="PANTHER" id="PTHR30458">
    <property type="entry name" value="PHENYLACETIC ACID DEGRADATION PROTEIN PAA"/>
    <property type="match status" value="1"/>
</dbReference>
<dbReference type="RefSeq" id="WP_346057502.1">
    <property type="nucleotide sequence ID" value="NZ_BAAAOP010000004.1"/>
</dbReference>
<proteinExistence type="predicted"/>
<dbReference type="InterPro" id="IPR009078">
    <property type="entry name" value="Ferritin-like_SF"/>
</dbReference>
<dbReference type="Pfam" id="PF05138">
    <property type="entry name" value="PaaA_PaaC"/>
    <property type="match status" value="1"/>
</dbReference>
<dbReference type="InterPro" id="IPR052703">
    <property type="entry name" value="Aromatic_CoA_ox/epox"/>
</dbReference>
<dbReference type="Gene3D" id="1.20.1260.10">
    <property type="match status" value="1"/>
</dbReference>
<dbReference type="PANTHER" id="PTHR30458:SF2">
    <property type="entry name" value="1,2-PHENYLACETYL-COA EPOXIDASE, SUBUNIT A"/>
    <property type="match status" value="1"/>
</dbReference>
<dbReference type="InterPro" id="IPR007814">
    <property type="entry name" value="PaaA_PaaC"/>
</dbReference>
<accession>A0ABP5MZE0</accession>